<evidence type="ECO:0000313" key="1">
    <source>
        <dbReference type="EMBL" id="ONM15994.1"/>
    </source>
</evidence>
<gene>
    <name evidence="1" type="ORF">ZEAMMB73_Zm00001d003075</name>
</gene>
<organism evidence="1">
    <name type="scientific">Zea mays</name>
    <name type="common">Maize</name>
    <dbReference type="NCBI Taxonomy" id="4577"/>
    <lineage>
        <taxon>Eukaryota</taxon>
        <taxon>Viridiplantae</taxon>
        <taxon>Streptophyta</taxon>
        <taxon>Embryophyta</taxon>
        <taxon>Tracheophyta</taxon>
        <taxon>Spermatophyta</taxon>
        <taxon>Magnoliopsida</taxon>
        <taxon>Liliopsida</taxon>
        <taxon>Poales</taxon>
        <taxon>Poaceae</taxon>
        <taxon>PACMAD clade</taxon>
        <taxon>Panicoideae</taxon>
        <taxon>Andropogonodae</taxon>
        <taxon>Andropogoneae</taxon>
        <taxon>Tripsacinae</taxon>
        <taxon>Zea</taxon>
    </lineage>
</organism>
<dbReference type="EMBL" id="CM007648">
    <property type="protein sequence ID" value="ONM15993.1"/>
    <property type="molecule type" value="Genomic_DNA"/>
</dbReference>
<protein>
    <submittedName>
        <fullName evidence="1">Uncharacterized protein</fullName>
    </submittedName>
</protein>
<reference evidence="1" key="1">
    <citation type="submission" date="2015-12" db="EMBL/GenBank/DDBJ databases">
        <title>Update maize B73 reference genome by single molecule sequencing technologies.</title>
        <authorList>
            <consortium name="Maize Genome Sequencing Project"/>
            <person name="Ware D."/>
        </authorList>
    </citation>
    <scope>NUCLEOTIDE SEQUENCE [LARGE SCALE GENOMIC DNA]</scope>
    <source>
        <tissue evidence="1">Seedling</tissue>
    </source>
</reference>
<dbReference type="EMBL" id="CM007648">
    <property type="protein sequence ID" value="ONM15994.1"/>
    <property type="molecule type" value="Genomic_DNA"/>
</dbReference>
<dbReference type="InParanoid" id="A0A1D6E6A2"/>
<sequence>MLRKINFGSDQCYSDCYDPIYQCGHVNAKQMWLLHMQGCSKSTILIHRLFPSSNNFFYLFMDHFGFSWLSTFSQSPVNTSRMTLHIRQSQNFNAAMPLPSPNIQDAHEDWHEVVVAIKSGCLGGCCFNEYMSAIAEEVSEKWRRSRGCVHTESKVQLSKFN</sequence>
<name>A0A1D6E6A2_MAIZE</name>
<proteinExistence type="predicted"/>
<accession>A0A1D6E6A2</accession>
<dbReference type="AlphaFoldDB" id="A0A1D6E6A2"/>